<evidence type="ECO:0000313" key="2">
    <source>
        <dbReference type="EMBL" id="VVA40818.1"/>
    </source>
</evidence>
<feature type="non-terminal residue" evidence="2">
    <location>
        <position position="1"/>
    </location>
</feature>
<evidence type="ECO:0000259" key="1">
    <source>
        <dbReference type="Pfam" id="PF07727"/>
    </source>
</evidence>
<organism evidence="2 3">
    <name type="scientific">Prunus dulcis</name>
    <name type="common">Almond</name>
    <name type="synonym">Amygdalus dulcis</name>
    <dbReference type="NCBI Taxonomy" id="3755"/>
    <lineage>
        <taxon>Eukaryota</taxon>
        <taxon>Viridiplantae</taxon>
        <taxon>Streptophyta</taxon>
        <taxon>Embryophyta</taxon>
        <taxon>Tracheophyta</taxon>
        <taxon>Spermatophyta</taxon>
        <taxon>Magnoliopsida</taxon>
        <taxon>eudicotyledons</taxon>
        <taxon>Gunneridae</taxon>
        <taxon>Pentapetalae</taxon>
        <taxon>rosids</taxon>
        <taxon>fabids</taxon>
        <taxon>Rosales</taxon>
        <taxon>Rosaceae</taxon>
        <taxon>Amygdaloideae</taxon>
        <taxon>Amygdaleae</taxon>
        <taxon>Prunus</taxon>
    </lineage>
</organism>
<dbReference type="Gramene" id="VVA40818">
    <property type="protein sequence ID" value="VVA40818"/>
    <property type="gene ID" value="Prudul26B008999"/>
</dbReference>
<protein>
    <submittedName>
        <fullName evidence="2">PREDICTED: poly</fullName>
    </submittedName>
</protein>
<dbReference type="InParanoid" id="A0A5E4GMM9"/>
<reference evidence="3" key="1">
    <citation type="journal article" date="2020" name="Plant J.">
        <title>Transposons played a major role in the diversification between the closely related almond and peach genomes: results from the almond genome sequence.</title>
        <authorList>
            <person name="Alioto T."/>
            <person name="Alexiou K.G."/>
            <person name="Bardil A."/>
            <person name="Barteri F."/>
            <person name="Castanera R."/>
            <person name="Cruz F."/>
            <person name="Dhingra A."/>
            <person name="Duval H."/>
            <person name="Fernandez I Marti A."/>
            <person name="Frias L."/>
            <person name="Galan B."/>
            <person name="Garcia J.L."/>
            <person name="Howad W."/>
            <person name="Gomez-Garrido J."/>
            <person name="Gut M."/>
            <person name="Julca I."/>
            <person name="Morata J."/>
            <person name="Puigdomenech P."/>
            <person name="Ribeca P."/>
            <person name="Rubio Cabetas M.J."/>
            <person name="Vlasova A."/>
            <person name="Wirthensohn M."/>
            <person name="Garcia-Mas J."/>
            <person name="Gabaldon T."/>
            <person name="Casacuberta J.M."/>
            <person name="Arus P."/>
        </authorList>
    </citation>
    <scope>NUCLEOTIDE SEQUENCE [LARGE SCALE GENOMIC DNA]</scope>
    <source>
        <strain evidence="3">cv. Texas</strain>
    </source>
</reference>
<dbReference type="InterPro" id="IPR013103">
    <property type="entry name" value="RVT_2"/>
</dbReference>
<accession>A0A5E4GMM9</accession>
<name>A0A5E4GMM9_PRUDU</name>
<feature type="domain" description="Reverse transcriptase Ty1/copia-type" evidence="1">
    <location>
        <begin position="2"/>
        <end position="142"/>
    </location>
</feature>
<dbReference type="Pfam" id="PF07727">
    <property type="entry name" value="RVT_2"/>
    <property type="match status" value="1"/>
</dbReference>
<sequence>QVFMMQPPSFADPHYPHYVCQLHRSLYGFKQAPRAWYEELQDALFKTSTADTSLFIKIDTSATFLLVYVDDIVITGNDSNYCTTLISQLRQQFAIKYLGPFHYFLGLEAHCDVSGLFLSQTKYTVDVLKKTDTIDAKPYPSPATFSKLDSQIGSLLSDPTTYRSIVGALQ</sequence>
<evidence type="ECO:0000313" key="3">
    <source>
        <dbReference type="Proteomes" id="UP000327085"/>
    </source>
</evidence>
<proteinExistence type="predicted"/>
<dbReference type="Proteomes" id="UP000327085">
    <property type="component" value="Unassembled WGS sequence"/>
</dbReference>
<dbReference type="AlphaFoldDB" id="A0A5E4GMM9"/>
<dbReference type="InterPro" id="IPR043502">
    <property type="entry name" value="DNA/RNA_pol_sf"/>
</dbReference>
<dbReference type="SUPFAM" id="SSF56672">
    <property type="entry name" value="DNA/RNA polymerases"/>
    <property type="match status" value="1"/>
</dbReference>
<gene>
    <name evidence="2" type="ORF">ALMOND_2B008999</name>
</gene>
<feature type="non-terminal residue" evidence="2">
    <location>
        <position position="170"/>
    </location>
</feature>
<dbReference type="EMBL" id="CABIKO010001084">
    <property type="protein sequence ID" value="VVA40818.1"/>
    <property type="molecule type" value="Genomic_DNA"/>
</dbReference>